<accession>B5M6H9</accession>
<proteinExistence type="predicted"/>
<protein>
    <submittedName>
        <fullName evidence="1">Truncated antisigma factor</fullName>
    </submittedName>
</protein>
<evidence type="ECO:0000313" key="1">
    <source>
        <dbReference type="EMBL" id="ACH42694.1"/>
    </source>
</evidence>
<sequence length="12" mass="1375">MNNKKILTGIEN</sequence>
<name>B5M6H9_BACAN</name>
<gene>
    <name evidence="1" type="primary">rsp</name>
</gene>
<organism evidence="1">
    <name type="scientific">Bacillus anthracis</name>
    <name type="common">anthrax bacterium</name>
    <dbReference type="NCBI Taxonomy" id="1392"/>
    <lineage>
        <taxon>Bacteria</taxon>
        <taxon>Bacillati</taxon>
        <taxon>Bacillota</taxon>
        <taxon>Bacilli</taxon>
        <taxon>Bacillales</taxon>
        <taxon>Bacillaceae</taxon>
        <taxon>Bacillus</taxon>
        <taxon>Bacillus cereus group</taxon>
    </lineage>
</organism>
<reference evidence="1" key="1">
    <citation type="journal article" date="2009" name="J. Bacteriol.">
        <title>An extracytoplasmic function sigma factor controls beta-lactamase gene expression in Bacillus anthracis and other Bacillus cereus group species.</title>
        <authorList>
            <person name="Ross C.L."/>
            <person name="Thomason K.S."/>
            <person name="Koehler T.M."/>
        </authorList>
    </citation>
    <scope>NUCLEOTIDE SEQUENCE</scope>
    <source>
        <strain evidence="1">31-103</strain>
    </source>
</reference>
<dbReference type="EMBL" id="EU979636">
    <property type="protein sequence ID" value="ACH42694.1"/>
    <property type="molecule type" value="Genomic_DNA"/>
</dbReference>